<keyword evidence="1" id="KW-1133">Transmembrane helix</keyword>
<evidence type="ECO:0000313" key="3">
    <source>
        <dbReference type="Proteomes" id="UP000646540"/>
    </source>
</evidence>
<feature type="transmembrane region" description="Helical" evidence="1">
    <location>
        <begin position="29"/>
        <end position="55"/>
    </location>
</feature>
<dbReference type="EMBL" id="JACNQW010000049">
    <property type="protein sequence ID" value="MBC5049076.1"/>
    <property type="molecule type" value="Genomic_DNA"/>
</dbReference>
<keyword evidence="1" id="KW-0472">Membrane</keyword>
<name>A0A8H9ZT24_9ENTR</name>
<dbReference type="Pfam" id="PF10734">
    <property type="entry name" value="DUF2523"/>
    <property type="match status" value="1"/>
</dbReference>
<gene>
    <name evidence="2" type="ORF">H8L09_27525</name>
</gene>
<evidence type="ECO:0000313" key="2">
    <source>
        <dbReference type="EMBL" id="MBC5049076.1"/>
    </source>
</evidence>
<dbReference type="AlphaFoldDB" id="A0A8H9ZT24"/>
<protein>
    <submittedName>
        <fullName evidence="2">DUF2523 domain-containing protein</fullName>
    </submittedName>
</protein>
<feature type="transmembrane region" description="Helical" evidence="1">
    <location>
        <begin position="62"/>
        <end position="82"/>
    </location>
</feature>
<comment type="caution">
    <text evidence="2">The sequence shown here is derived from an EMBL/GenBank/DDBJ whole genome shotgun (WGS) entry which is preliminary data.</text>
</comment>
<proteinExistence type="predicted"/>
<keyword evidence="1" id="KW-0812">Transmembrane</keyword>
<sequence>MYAVLLSALTLIAKFLIKGTVVKFIFFSAIAYFIIDMVPYIITFFIGGNVLYGIFDSIPSGILFFLNIVDFKTCFQIVLSAYTARFVVRRLPVVG</sequence>
<dbReference type="InterPro" id="IPR019670">
    <property type="entry name" value="DUF2523"/>
</dbReference>
<organism evidence="2 3">
    <name type="scientific">Klebsiella quasipneumoniae</name>
    <dbReference type="NCBI Taxonomy" id="1463165"/>
    <lineage>
        <taxon>Bacteria</taxon>
        <taxon>Pseudomonadati</taxon>
        <taxon>Pseudomonadota</taxon>
        <taxon>Gammaproteobacteria</taxon>
        <taxon>Enterobacterales</taxon>
        <taxon>Enterobacteriaceae</taxon>
        <taxon>Klebsiella/Raoultella group</taxon>
        <taxon>Klebsiella</taxon>
        <taxon>Klebsiella pneumoniae complex</taxon>
    </lineage>
</organism>
<reference evidence="2" key="1">
    <citation type="submission" date="2020-08" db="EMBL/GenBank/DDBJ databases">
        <title>Genomic evolution and epidemiology of Klebsiella pneumoniae from a major hospital in Beijing, China, over a fifteen-year period: dissemination of known and novel high-risk clones.</title>
        <authorList>
            <person name="Palmieri M."/>
        </authorList>
    </citation>
    <scope>NUCLEOTIDE SEQUENCE</scope>
    <source>
        <strain evidence="2">K7050</strain>
    </source>
</reference>
<dbReference type="RefSeq" id="WP_186939877.1">
    <property type="nucleotide sequence ID" value="NZ_JACNQW010000049.1"/>
</dbReference>
<dbReference type="Proteomes" id="UP000646540">
    <property type="component" value="Unassembled WGS sequence"/>
</dbReference>
<accession>A0A8H9ZT24</accession>
<evidence type="ECO:0000256" key="1">
    <source>
        <dbReference type="SAM" id="Phobius"/>
    </source>
</evidence>